<dbReference type="GO" id="GO:0008017">
    <property type="term" value="F:microtubule binding"/>
    <property type="evidence" value="ECO:0007669"/>
    <property type="project" value="InterPro"/>
</dbReference>
<dbReference type="GO" id="GO:0005874">
    <property type="term" value="C:microtubule"/>
    <property type="evidence" value="ECO:0007669"/>
    <property type="project" value="UniProtKB-KW"/>
</dbReference>
<keyword evidence="3 8" id="KW-0547">Nucleotide-binding</keyword>
<evidence type="ECO:0000313" key="13">
    <source>
        <dbReference type="Proteomes" id="UP001249851"/>
    </source>
</evidence>
<comment type="subcellular location">
    <subcellularLocation>
        <location evidence="1">Cytoplasm</location>
        <location evidence="1">Cytoskeleton</location>
    </subcellularLocation>
</comment>
<evidence type="ECO:0000259" key="11">
    <source>
        <dbReference type="PROSITE" id="PS50067"/>
    </source>
</evidence>
<keyword evidence="5 9" id="KW-0175">Coiled coil</keyword>
<dbReference type="InterPro" id="IPR036961">
    <property type="entry name" value="Kinesin_motor_dom_sf"/>
</dbReference>
<evidence type="ECO:0000256" key="6">
    <source>
        <dbReference type="ARBA" id="ARBA00023175"/>
    </source>
</evidence>
<evidence type="ECO:0000256" key="3">
    <source>
        <dbReference type="ARBA" id="ARBA00022741"/>
    </source>
</evidence>
<dbReference type="SUPFAM" id="SSF52540">
    <property type="entry name" value="P-loop containing nucleoside triphosphate hydrolases"/>
    <property type="match status" value="1"/>
</dbReference>
<dbReference type="PANTHER" id="PTHR47968">
    <property type="entry name" value="CENTROMERE PROTEIN E"/>
    <property type="match status" value="1"/>
</dbReference>
<gene>
    <name evidence="12" type="ORF">P5673_002616</name>
</gene>
<dbReference type="PROSITE" id="PS00411">
    <property type="entry name" value="KINESIN_MOTOR_1"/>
    <property type="match status" value="1"/>
</dbReference>
<evidence type="ECO:0000313" key="12">
    <source>
        <dbReference type="EMBL" id="KAK2572377.1"/>
    </source>
</evidence>
<dbReference type="InterPro" id="IPR019821">
    <property type="entry name" value="Kinesin_motor_CS"/>
</dbReference>
<evidence type="ECO:0000256" key="10">
    <source>
        <dbReference type="SAM" id="MobiDB-lite"/>
    </source>
</evidence>
<reference evidence="12" key="2">
    <citation type="journal article" date="2023" name="Science">
        <title>Genomic signatures of disease resistance in endangered staghorn corals.</title>
        <authorList>
            <person name="Vollmer S.V."/>
            <person name="Selwyn J.D."/>
            <person name="Despard B.A."/>
            <person name="Roesel C.L."/>
        </authorList>
    </citation>
    <scope>NUCLEOTIDE SEQUENCE</scope>
    <source>
        <strain evidence="12">K2</strain>
    </source>
</reference>
<dbReference type="PROSITE" id="PS50067">
    <property type="entry name" value="KINESIN_MOTOR_2"/>
    <property type="match status" value="1"/>
</dbReference>
<proteinExistence type="inferred from homology"/>
<keyword evidence="7" id="KW-0963">Cytoplasm</keyword>
<feature type="compositionally biased region" description="Polar residues" evidence="10">
    <location>
        <begin position="226"/>
        <end position="235"/>
    </location>
</feature>
<accession>A0AAD9R3B4</accession>
<name>A0AAD9R3B4_ACRCE</name>
<dbReference type="Pfam" id="PF00225">
    <property type="entry name" value="Kinesin"/>
    <property type="match status" value="2"/>
</dbReference>
<feature type="region of interest" description="Disordered" evidence="10">
    <location>
        <begin position="226"/>
        <end position="305"/>
    </location>
</feature>
<evidence type="ECO:0000256" key="2">
    <source>
        <dbReference type="ARBA" id="ARBA00022701"/>
    </source>
</evidence>
<feature type="compositionally biased region" description="Polar residues" evidence="10">
    <location>
        <begin position="254"/>
        <end position="268"/>
    </location>
</feature>
<evidence type="ECO:0000256" key="1">
    <source>
        <dbReference type="ARBA" id="ARBA00004245"/>
    </source>
</evidence>
<dbReference type="AlphaFoldDB" id="A0AAD9R3B4"/>
<evidence type="ECO:0000256" key="5">
    <source>
        <dbReference type="ARBA" id="ARBA00023054"/>
    </source>
</evidence>
<dbReference type="SMART" id="SM00129">
    <property type="entry name" value="KISc"/>
    <property type="match status" value="1"/>
</dbReference>
<dbReference type="PANTHER" id="PTHR47968:SF36">
    <property type="entry name" value="KINESIN HEAVY CHAIN ISOFORM X1"/>
    <property type="match status" value="1"/>
</dbReference>
<evidence type="ECO:0000256" key="8">
    <source>
        <dbReference type="PROSITE-ProRule" id="PRU00283"/>
    </source>
</evidence>
<dbReference type="CDD" id="cd00106">
    <property type="entry name" value="KISc"/>
    <property type="match status" value="1"/>
</dbReference>
<dbReference type="PRINTS" id="PR00380">
    <property type="entry name" value="KINESINHEAVY"/>
</dbReference>
<comment type="caution">
    <text evidence="12">The sequence shown here is derived from an EMBL/GenBank/DDBJ whole genome shotgun (WGS) entry which is preliminary data.</text>
</comment>
<feature type="region of interest" description="Disordered" evidence="10">
    <location>
        <begin position="1170"/>
        <end position="1191"/>
    </location>
</feature>
<keyword evidence="13" id="KW-1185">Reference proteome</keyword>
<evidence type="ECO:0000256" key="4">
    <source>
        <dbReference type="ARBA" id="ARBA00022840"/>
    </source>
</evidence>
<dbReference type="GO" id="GO:0005524">
    <property type="term" value="F:ATP binding"/>
    <property type="evidence" value="ECO:0007669"/>
    <property type="project" value="UniProtKB-UniRule"/>
</dbReference>
<feature type="compositionally biased region" description="Low complexity" evidence="10">
    <location>
        <begin position="236"/>
        <end position="246"/>
    </location>
</feature>
<feature type="binding site" evidence="8">
    <location>
        <begin position="97"/>
        <end position="104"/>
    </location>
    <ligand>
        <name>ATP</name>
        <dbReference type="ChEBI" id="CHEBI:30616"/>
    </ligand>
</feature>
<dbReference type="Gene3D" id="3.40.850.10">
    <property type="entry name" value="Kinesin motor domain"/>
    <property type="match status" value="2"/>
</dbReference>
<dbReference type="InterPro" id="IPR001752">
    <property type="entry name" value="Kinesin_motor_dom"/>
</dbReference>
<dbReference type="GO" id="GO:0003777">
    <property type="term" value="F:microtubule motor activity"/>
    <property type="evidence" value="ECO:0007669"/>
    <property type="project" value="InterPro"/>
</dbReference>
<keyword evidence="2" id="KW-0493">Microtubule</keyword>
<reference evidence="12" key="1">
    <citation type="journal article" date="2023" name="G3 (Bethesda)">
        <title>Whole genome assembly and annotation of the endangered Caribbean coral Acropora cervicornis.</title>
        <authorList>
            <person name="Selwyn J.D."/>
            <person name="Vollmer S.V."/>
        </authorList>
    </citation>
    <scope>NUCLEOTIDE SEQUENCE</scope>
    <source>
        <strain evidence="12">K2</strain>
    </source>
</reference>
<keyword evidence="4 8" id="KW-0067">ATP-binding</keyword>
<dbReference type="GO" id="GO:0007018">
    <property type="term" value="P:microtubule-based movement"/>
    <property type="evidence" value="ECO:0007669"/>
    <property type="project" value="InterPro"/>
</dbReference>
<feature type="compositionally biased region" description="Basic and acidic residues" evidence="10">
    <location>
        <begin position="1225"/>
        <end position="1236"/>
    </location>
</feature>
<dbReference type="InterPro" id="IPR027417">
    <property type="entry name" value="P-loop_NTPase"/>
</dbReference>
<evidence type="ECO:0000256" key="7">
    <source>
        <dbReference type="ARBA" id="ARBA00023212"/>
    </source>
</evidence>
<keyword evidence="6 8" id="KW-0505">Motor protein</keyword>
<organism evidence="12 13">
    <name type="scientific">Acropora cervicornis</name>
    <name type="common">Staghorn coral</name>
    <dbReference type="NCBI Taxonomy" id="6130"/>
    <lineage>
        <taxon>Eukaryota</taxon>
        <taxon>Metazoa</taxon>
        <taxon>Cnidaria</taxon>
        <taxon>Anthozoa</taxon>
        <taxon>Hexacorallia</taxon>
        <taxon>Scleractinia</taxon>
        <taxon>Astrocoeniina</taxon>
        <taxon>Acroporidae</taxon>
        <taxon>Acropora</taxon>
    </lineage>
</organism>
<keyword evidence="7" id="KW-0206">Cytoskeleton</keyword>
<feature type="compositionally biased region" description="Basic and acidic residues" evidence="10">
    <location>
        <begin position="617"/>
        <end position="635"/>
    </location>
</feature>
<feature type="domain" description="Kinesin motor" evidence="11">
    <location>
        <begin position="16"/>
        <end position="499"/>
    </location>
</feature>
<evidence type="ECO:0000256" key="9">
    <source>
        <dbReference type="SAM" id="Coils"/>
    </source>
</evidence>
<dbReference type="InterPro" id="IPR027640">
    <property type="entry name" value="Kinesin-like_fam"/>
</dbReference>
<feature type="coiled-coil region" evidence="9">
    <location>
        <begin position="515"/>
        <end position="589"/>
    </location>
</feature>
<dbReference type="Proteomes" id="UP001249851">
    <property type="component" value="Unassembled WGS sequence"/>
</dbReference>
<protein>
    <submittedName>
        <fullName evidence="12">Kinesin-like protein KIF3C</fullName>
    </submittedName>
</protein>
<dbReference type="EMBL" id="JARQWQ010000004">
    <property type="protein sequence ID" value="KAK2572377.1"/>
    <property type="molecule type" value="Genomic_DNA"/>
</dbReference>
<comment type="similarity">
    <text evidence="8">Belongs to the TRAFAC class myosin-kinesin ATPase superfamily. Kinesin family.</text>
</comment>
<feature type="region of interest" description="Disordered" evidence="10">
    <location>
        <begin position="340"/>
        <end position="360"/>
    </location>
</feature>
<sequence length="1236" mass="139188">MKDQKAIKSRQGESDRIRVYVRVRPRTFEEANRQESLGVDVESSRSQVSLNDSRERRYKFDKIFSPQASNAEVYNAVGKPLVDAVFSGFNGTLMAYGQTGTGKTHTVMSSDGMCVHVVEKLFKRIKLDKYHDYQVQVSYLQIYQEKIYDLLNINSKVELVMREDPKKGVYVENLSSFIVRDTTDILSLIRQGKKKLIFGETRMNRASSRSHSIFRITVERACSTGSKKSATSGVTSASESNLASSSPVKPSLSCALSSRKSAQSTSSLDRLREETTPKRLPPKSGSIGKQSFIPRKTSTPARSDTCRHTLHLTSLPEISLPALSQPNRWSLIDTSHGFSGAGVSSRSLNSPSDSEGSELQFSMDSLLESGTESERWDDDEDESFLESIKIGEDVLITGRINICDLAGSERIKKTGAEGERLSELQHVNLSLLELGNTIHALSEGKRTHIPYRNSPLTRLLQDSLGGNCKTSFVLCISPLLRDVNETRCTLDFGQRALKISSTAYVNINIDYMKLSQDLRKRCEIQELEIKSQKENFEKQNIAIQSDAELKLAEIQALLEAERDRHKIEITNLEKEKENLAKALFDERSQRRVLEGIHHASLEAALLVDRQRILNNEENEKTPPKNALDEERRRSSVIEQRMKEEYDRALADEHKRAEMVKQLEQEGLGKALEEEKRRLGELEERLQKSPGHERYTQTAAMLEETEFPRMPPGTNQTETLYNVLLAEIMSLQLLYQMQDLSQACSADNPQSRDSGCAEYEDDVIHCVSSTVLEKGGLLLNNLRARQRGESRFSLQSTDSLRELYFVQFPQSPRLSRDSRKTGSVPIIPVKSSLAELKCESKKSFSSTDSVEVCRERNGSSSSSMESFLDDEPLKLRCRNRPIDSGCSSLQSDFDHSSKGGEVQLSDSTGRTRANTYPAKLCNASTCVPLAEEEDEDLEFLGDVVERDEIQSVKNKVVHLKNDLCRLKTELDSETVNFFSEVFGVEVPFLREGELSRVMRQNSEITGEDGQDLDLDPPLLEEAVNLLLVNKTVMSCILVLQNREDSQMSHESTRTEFPTVIRAPLKVDCGVQVDLEQVRSLRRRIRKHAGVMTDPPEKIQNCHKECQTSAQEISNGETTETFPNRDLETSQDPWLRKSQYSLERVLHNSAHLLTREPDGASVNEDRLANREANGDHMESQSDNSMGSHLGMDLHEPRGKKIKKASIFSCLCTTRLSSRKKTKKAGKSKKENTEVVKTI</sequence>
<feature type="region of interest" description="Disordered" evidence="10">
    <location>
        <begin position="615"/>
        <end position="635"/>
    </location>
</feature>
<feature type="region of interest" description="Disordered" evidence="10">
    <location>
        <begin position="887"/>
        <end position="908"/>
    </location>
</feature>
<feature type="region of interest" description="Disordered" evidence="10">
    <location>
        <begin position="1216"/>
        <end position="1236"/>
    </location>
</feature>